<dbReference type="EMBL" id="JAHLQT010020073">
    <property type="protein sequence ID" value="KAG7168325.1"/>
    <property type="molecule type" value="Genomic_DNA"/>
</dbReference>
<dbReference type="Proteomes" id="UP000747542">
    <property type="component" value="Unassembled WGS sequence"/>
</dbReference>
<accession>A0A8J5K7G2</accession>
<evidence type="ECO:0000313" key="2">
    <source>
        <dbReference type="Proteomes" id="UP000747542"/>
    </source>
</evidence>
<comment type="caution">
    <text evidence="1">The sequence shown here is derived from an EMBL/GenBank/DDBJ whole genome shotgun (WGS) entry which is preliminary data.</text>
</comment>
<proteinExistence type="predicted"/>
<protein>
    <submittedName>
        <fullName evidence="1">Uncharacterized protein</fullName>
    </submittedName>
</protein>
<organism evidence="1 2">
    <name type="scientific">Homarus americanus</name>
    <name type="common">American lobster</name>
    <dbReference type="NCBI Taxonomy" id="6706"/>
    <lineage>
        <taxon>Eukaryota</taxon>
        <taxon>Metazoa</taxon>
        <taxon>Ecdysozoa</taxon>
        <taxon>Arthropoda</taxon>
        <taxon>Crustacea</taxon>
        <taxon>Multicrustacea</taxon>
        <taxon>Malacostraca</taxon>
        <taxon>Eumalacostraca</taxon>
        <taxon>Eucarida</taxon>
        <taxon>Decapoda</taxon>
        <taxon>Pleocyemata</taxon>
        <taxon>Astacidea</taxon>
        <taxon>Nephropoidea</taxon>
        <taxon>Nephropidae</taxon>
        <taxon>Homarus</taxon>
    </lineage>
</organism>
<reference evidence="1" key="1">
    <citation type="journal article" date="2021" name="Sci. Adv.">
        <title>The American lobster genome reveals insights on longevity, neural, and immune adaptations.</title>
        <authorList>
            <person name="Polinski J.M."/>
            <person name="Zimin A.V."/>
            <person name="Clark K.F."/>
            <person name="Kohn A.B."/>
            <person name="Sadowski N."/>
            <person name="Timp W."/>
            <person name="Ptitsyn A."/>
            <person name="Khanna P."/>
            <person name="Romanova D.Y."/>
            <person name="Williams P."/>
            <person name="Greenwood S.J."/>
            <person name="Moroz L.L."/>
            <person name="Walt D.R."/>
            <person name="Bodnar A.G."/>
        </authorList>
    </citation>
    <scope>NUCLEOTIDE SEQUENCE</scope>
    <source>
        <strain evidence="1">GMGI-L3</strain>
    </source>
</reference>
<name>A0A8J5K7G2_HOMAM</name>
<evidence type="ECO:0000313" key="1">
    <source>
        <dbReference type="EMBL" id="KAG7168325.1"/>
    </source>
</evidence>
<gene>
    <name evidence="1" type="ORF">Hamer_G002348</name>
</gene>
<sequence>MRQVNVLRYLLCVLEKIGQAQGRLRSGTDLRAASLLSLEKKDKHMMVFGAKTLRDRLPPSIVVKVVCVLATLDDKVQRRATETWLPATLEVVTAEYRHEYGQFAVTAVASGDTPSILLVVSCLRPNIAPTPHLDSTKVSLCV</sequence>
<keyword evidence="2" id="KW-1185">Reference proteome</keyword>
<dbReference type="AlphaFoldDB" id="A0A8J5K7G2"/>